<reference evidence="2" key="2">
    <citation type="journal article" date="2015" name="Fish Shellfish Immunol.">
        <title>Early steps in the European eel (Anguilla anguilla)-Vibrio vulnificus interaction in the gills: Role of the RtxA13 toxin.</title>
        <authorList>
            <person name="Callol A."/>
            <person name="Pajuelo D."/>
            <person name="Ebbesson L."/>
            <person name="Teles M."/>
            <person name="MacKenzie S."/>
            <person name="Amaro C."/>
        </authorList>
    </citation>
    <scope>NUCLEOTIDE SEQUENCE</scope>
</reference>
<dbReference type="EMBL" id="GBXM01000125">
    <property type="protein sequence ID" value="JAI08453.1"/>
    <property type="molecule type" value="Transcribed_RNA"/>
</dbReference>
<accession>A0A0E9Y0D8</accession>
<keyword evidence="1" id="KW-0812">Transmembrane</keyword>
<keyword evidence="1" id="KW-0472">Membrane</keyword>
<proteinExistence type="predicted"/>
<evidence type="ECO:0000313" key="2">
    <source>
        <dbReference type="EMBL" id="JAI08453.1"/>
    </source>
</evidence>
<reference evidence="2" key="1">
    <citation type="submission" date="2014-11" db="EMBL/GenBank/DDBJ databases">
        <authorList>
            <person name="Amaro Gonzalez C."/>
        </authorList>
    </citation>
    <scope>NUCLEOTIDE SEQUENCE</scope>
</reference>
<feature type="transmembrane region" description="Helical" evidence="1">
    <location>
        <begin position="32"/>
        <end position="50"/>
    </location>
</feature>
<evidence type="ECO:0000256" key="1">
    <source>
        <dbReference type="SAM" id="Phobius"/>
    </source>
</evidence>
<organism evidence="2">
    <name type="scientific">Anguilla anguilla</name>
    <name type="common">European freshwater eel</name>
    <name type="synonym">Muraena anguilla</name>
    <dbReference type="NCBI Taxonomy" id="7936"/>
    <lineage>
        <taxon>Eukaryota</taxon>
        <taxon>Metazoa</taxon>
        <taxon>Chordata</taxon>
        <taxon>Craniata</taxon>
        <taxon>Vertebrata</taxon>
        <taxon>Euteleostomi</taxon>
        <taxon>Actinopterygii</taxon>
        <taxon>Neopterygii</taxon>
        <taxon>Teleostei</taxon>
        <taxon>Anguilliformes</taxon>
        <taxon>Anguillidae</taxon>
        <taxon>Anguilla</taxon>
    </lineage>
</organism>
<keyword evidence="1" id="KW-1133">Transmembrane helix</keyword>
<name>A0A0E9Y0D8_ANGAN</name>
<sequence length="55" mass="6380">MQTISTSIKHFFCCFNEICCLLLTITIRYYKISFVFVFSVLVLGTLSSSFHSNFQ</sequence>
<protein>
    <submittedName>
        <fullName evidence="2">Uncharacterized protein</fullName>
    </submittedName>
</protein>
<dbReference type="AlphaFoldDB" id="A0A0E9Y0D8"/>